<feature type="compositionally biased region" description="Polar residues" evidence="1">
    <location>
        <begin position="1"/>
        <end position="12"/>
    </location>
</feature>
<dbReference type="Proteomes" id="UP000095283">
    <property type="component" value="Unplaced"/>
</dbReference>
<name>A0A1I7X8C1_HETBA</name>
<accession>A0A1I7X8C1</accession>
<sequence>MAAVNSHTSTRLPLSLAPRNRNLPVPGKLTRQVGKSNLLVLNDKTQNIGNNADPTIAEPLKENTCLGIRPIAIATRSRPIAPLVKGSFEVFCDDDVENNIIHQLEKRCNDEEKKKKHVEKTVKKSPLKKQQSRPARKPLSSIASQHYDLDLDDDAPSGATTMRSEFSNFGVDDVEDTQSSHYGSALDYELDSKDEYMTAQSEKEAHEDLIYCNPEFSKDVYR</sequence>
<organism evidence="2 3">
    <name type="scientific">Heterorhabditis bacteriophora</name>
    <name type="common">Entomopathogenic nematode worm</name>
    <dbReference type="NCBI Taxonomy" id="37862"/>
    <lineage>
        <taxon>Eukaryota</taxon>
        <taxon>Metazoa</taxon>
        <taxon>Ecdysozoa</taxon>
        <taxon>Nematoda</taxon>
        <taxon>Chromadorea</taxon>
        <taxon>Rhabditida</taxon>
        <taxon>Rhabditina</taxon>
        <taxon>Rhabditomorpha</taxon>
        <taxon>Strongyloidea</taxon>
        <taxon>Heterorhabditidae</taxon>
        <taxon>Heterorhabditis</taxon>
    </lineage>
</organism>
<dbReference type="WBParaSite" id="Hba_13829">
    <property type="protein sequence ID" value="Hba_13829"/>
    <property type="gene ID" value="Hba_13829"/>
</dbReference>
<evidence type="ECO:0000313" key="3">
    <source>
        <dbReference type="WBParaSite" id="Hba_13829"/>
    </source>
</evidence>
<feature type="region of interest" description="Disordered" evidence="1">
    <location>
        <begin position="110"/>
        <end position="161"/>
    </location>
</feature>
<evidence type="ECO:0000313" key="2">
    <source>
        <dbReference type="Proteomes" id="UP000095283"/>
    </source>
</evidence>
<dbReference type="AlphaFoldDB" id="A0A1I7X8C1"/>
<reference evidence="3" key="1">
    <citation type="submission" date="2016-11" db="UniProtKB">
        <authorList>
            <consortium name="WormBaseParasite"/>
        </authorList>
    </citation>
    <scope>IDENTIFICATION</scope>
</reference>
<protein>
    <submittedName>
        <fullName evidence="3">Uncharacterized protein</fullName>
    </submittedName>
</protein>
<feature type="region of interest" description="Disordered" evidence="1">
    <location>
        <begin position="1"/>
        <end position="27"/>
    </location>
</feature>
<feature type="compositionally biased region" description="Basic residues" evidence="1">
    <location>
        <begin position="114"/>
        <end position="136"/>
    </location>
</feature>
<evidence type="ECO:0000256" key="1">
    <source>
        <dbReference type="SAM" id="MobiDB-lite"/>
    </source>
</evidence>
<proteinExistence type="predicted"/>
<keyword evidence="2" id="KW-1185">Reference proteome</keyword>